<sequence length="87" mass="8718">MPMQPSTPEPTKMDILHSQMAAMMATIQELKASSTTAPAPPSIASTVVAAAATAKIAANANAKAARLAAEALAVSSFVPLISTNPAT</sequence>
<gene>
    <name evidence="1" type="ORF">DXG03_003951</name>
</gene>
<evidence type="ECO:0000313" key="1">
    <source>
        <dbReference type="EMBL" id="KAG5638887.1"/>
    </source>
</evidence>
<comment type="caution">
    <text evidence="1">The sequence shown here is derived from an EMBL/GenBank/DDBJ whole genome shotgun (WGS) entry which is preliminary data.</text>
</comment>
<protein>
    <submittedName>
        <fullName evidence="1">Uncharacterized protein</fullName>
    </submittedName>
</protein>
<dbReference type="Proteomes" id="UP000775547">
    <property type="component" value="Unassembled WGS sequence"/>
</dbReference>
<evidence type="ECO:0000313" key="2">
    <source>
        <dbReference type="Proteomes" id="UP000775547"/>
    </source>
</evidence>
<reference evidence="1" key="2">
    <citation type="submission" date="2021-10" db="EMBL/GenBank/DDBJ databases">
        <title>Phylogenomics reveals ancestral predisposition of the termite-cultivated fungus Termitomyces towards a domesticated lifestyle.</title>
        <authorList>
            <person name="Auxier B."/>
            <person name="Grum-Grzhimaylo A."/>
            <person name="Cardenas M.E."/>
            <person name="Lodge J.D."/>
            <person name="Laessoe T."/>
            <person name="Pedersen O."/>
            <person name="Smith M.E."/>
            <person name="Kuyper T.W."/>
            <person name="Franco-Molano E.A."/>
            <person name="Baroni T.J."/>
            <person name="Aanen D.K."/>
        </authorList>
    </citation>
    <scope>NUCLEOTIDE SEQUENCE</scope>
    <source>
        <strain evidence="1">AP01</strain>
        <tissue evidence="1">Mycelium</tissue>
    </source>
</reference>
<accession>A0A9P7G177</accession>
<dbReference type="AlphaFoldDB" id="A0A9P7G177"/>
<dbReference type="EMBL" id="JABCKV010002322">
    <property type="protein sequence ID" value="KAG5638887.1"/>
    <property type="molecule type" value="Genomic_DNA"/>
</dbReference>
<organism evidence="1 2">
    <name type="scientific">Asterophora parasitica</name>
    <dbReference type="NCBI Taxonomy" id="117018"/>
    <lineage>
        <taxon>Eukaryota</taxon>
        <taxon>Fungi</taxon>
        <taxon>Dikarya</taxon>
        <taxon>Basidiomycota</taxon>
        <taxon>Agaricomycotina</taxon>
        <taxon>Agaricomycetes</taxon>
        <taxon>Agaricomycetidae</taxon>
        <taxon>Agaricales</taxon>
        <taxon>Tricholomatineae</taxon>
        <taxon>Lyophyllaceae</taxon>
        <taxon>Asterophora</taxon>
    </lineage>
</organism>
<name>A0A9P7G177_9AGAR</name>
<feature type="non-terminal residue" evidence="1">
    <location>
        <position position="87"/>
    </location>
</feature>
<proteinExistence type="predicted"/>
<reference evidence="1" key="1">
    <citation type="submission" date="2020-07" db="EMBL/GenBank/DDBJ databases">
        <authorList>
            <person name="Nieuwenhuis M."/>
            <person name="Van De Peppel L.J.J."/>
        </authorList>
    </citation>
    <scope>NUCLEOTIDE SEQUENCE</scope>
    <source>
        <strain evidence="1">AP01</strain>
        <tissue evidence="1">Mycelium</tissue>
    </source>
</reference>
<keyword evidence="2" id="KW-1185">Reference proteome</keyword>